<sequence length="46" mass="5367">MKRTIAIVIDLRLMNFADKDIEEKLNDLSLELLGENFKFSAYGFLM</sequence>
<organism evidence="1">
    <name type="scientific">Bracon brevicornis</name>
    <dbReference type="NCBI Taxonomy" id="1563983"/>
    <lineage>
        <taxon>Eukaryota</taxon>
        <taxon>Metazoa</taxon>
        <taxon>Ecdysozoa</taxon>
        <taxon>Arthropoda</taxon>
        <taxon>Hexapoda</taxon>
        <taxon>Insecta</taxon>
        <taxon>Pterygota</taxon>
        <taxon>Neoptera</taxon>
        <taxon>Endopterygota</taxon>
        <taxon>Hymenoptera</taxon>
        <taxon>Apocrita</taxon>
        <taxon>Ichneumonoidea</taxon>
        <taxon>Braconidae</taxon>
        <taxon>Braconinae</taxon>
        <taxon>Bracon</taxon>
    </lineage>
</organism>
<evidence type="ECO:0000313" key="1">
    <source>
        <dbReference type="EMBL" id="CAD1566069.1"/>
    </source>
</evidence>
<dbReference type="EMBL" id="CADCXW020000278">
    <property type="protein sequence ID" value="CAD1566069.1"/>
    <property type="molecule type" value="Genomic_DNA"/>
</dbReference>
<gene>
    <name evidence="1" type="ORF">BBRV_LOCUS85371</name>
</gene>
<accession>A0A6V7KQZ2</accession>
<dbReference type="AlphaFoldDB" id="A0A6V7KQZ2"/>
<reference evidence="1" key="1">
    <citation type="submission" date="2020-07" db="EMBL/GenBank/DDBJ databases">
        <authorList>
            <person name="Ferguson B K."/>
        </authorList>
    </citation>
    <scope>NUCLEOTIDE SEQUENCE</scope>
    <source>
        <strain evidence="1">L06</strain>
    </source>
</reference>
<name>A0A6V7KQZ2_9HYME</name>
<protein>
    <submittedName>
        <fullName evidence="1">Uncharacterized protein</fullName>
    </submittedName>
</protein>
<proteinExistence type="predicted"/>